<gene>
    <name evidence="2" type="ORF">PCOR1329_LOCUS14372</name>
</gene>
<feature type="non-terminal residue" evidence="2">
    <location>
        <position position="1"/>
    </location>
</feature>
<evidence type="ECO:0000313" key="2">
    <source>
        <dbReference type="EMBL" id="CAK0808976.1"/>
    </source>
</evidence>
<comment type="caution">
    <text evidence="2">The sequence shown here is derived from an EMBL/GenBank/DDBJ whole genome shotgun (WGS) entry which is preliminary data.</text>
</comment>
<evidence type="ECO:0000313" key="3">
    <source>
        <dbReference type="Proteomes" id="UP001189429"/>
    </source>
</evidence>
<proteinExistence type="predicted"/>
<feature type="region of interest" description="Disordered" evidence="1">
    <location>
        <begin position="1"/>
        <end position="67"/>
    </location>
</feature>
<feature type="region of interest" description="Disordered" evidence="1">
    <location>
        <begin position="97"/>
        <end position="125"/>
    </location>
</feature>
<feature type="compositionally biased region" description="Low complexity" evidence="1">
    <location>
        <begin position="105"/>
        <end position="116"/>
    </location>
</feature>
<dbReference type="Proteomes" id="UP001189429">
    <property type="component" value="Unassembled WGS sequence"/>
</dbReference>
<sequence>QASCIHPRPRPPASHSALDSRDGRPDAGGAASLRAAADRAAARPRGASAACPPAAGPAAAAAGAESGLRPALRVRNTFLDVRRSASLERFLDRACASRRRRPPRGARACARRSPPAWRTTRCPPT</sequence>
<keyword evidence="3" id="KW-1185">Reference proteome</keyword>
<evidence type="ECO:0000256" key="1">
    <source>
        <dbReference type="SAM" id="MobiDB-lite"/>
    </source>
</evidence>
<reference evidence="2" key="1">
    <citation type="submission" date="2023-10" db="EMBL/GenBank/DDBJ databases">
        <authorList>
            <person name="Chen Y."/>
            <person name="Shah S."/>
            <person name="Dougan E. K."/>
            <person name="Thang M."/>
            <person name="Chan C."/>
        </authorList>
    </citation>
    <scope>NUCLEOTIDE SEQUENCE [LARGE SCALE GENOMIC DNA]</scope>
</reference>
<organism evidence="2 3">
    <name type="scientific">Prorocentrum cordatum</name>
    <dbReference type="NCBI Taxonomy" id="2364126"/>
    <lineage>
        <taxon>Eukaryota</taxon>
        <taxon>Sar</taxon>
        <taxon>Alveolata</taxon>
        <taxon>Dinophyceae</taxon>
        <taxon>Prorocentrales</taxon>
        <taxon>Prorocentraceae</taxon>
        <taxon>Prorocentrum</taxon>
    </lineage>
</organism>
<feature type="compositionally biased region" description="Low complexity" evidence="1">
    <location>
        <begin position="42"/>
        <end position="67"/>
    </location>
</feature>
<dbReference type="EMBL" id="CAUYUJ010004291">
    <property type="protein sequence ID" value="CAK0808976.1"/>
    <property type="molecule type" value="Genomic_DNA"/>
</dbReference>
<protein>
    <submittedName>
        <fullName evidence="2">Uncharacterized protein</fullName>
    </submittedName>
</protein>
<name>A0ABN9QRZ6_9DINO</name>
<accession>A0ABN9QRZ6</accession>